<evidence type="ECO:0000313" key="12">
    <source>
        <dbReference type="EMBL" id="KPA76575.1"/>
    </source>
</evidence>
<sequence length="250" mass="27770">MAGPVGVAASLYRISVSPVQYTVRDSKKMVAAAREEALDVMCEELGREGSSDFLAQVMADGTCCWARYQRTQSLQAVAARLVDVAVINERNVLNATLEGMAAVCNTIVQTYNRTAPHPITPLNCAILIDGNRTPWTFLLEEQRQVITKKAVRKEDFRKRIGVMHAALEGFRCTTVVKGDDTLLSIAAASIVAKVSRDTYAVHVMHRLHSHYGFDRHKGYCTAEHTREVVLRGPCPFHRLDYAPVKRARDA</sequence>
<keyword evidence="7 10" id="KW-0255">Endonuclease</keyword>
<keyword evidence="13" id="KW-1185">Reference proteome</keyword>
<dbReference type="GO" id="GO:0043137">
    <property type="term" value="P:DNA replication, removal of RNA primer"/>
    <property type="evidence" value="ECO:0007669"/>
    <property type="project" value="TreeGrafter"/>
</dbReference>
<dbReference type="OMA" id="ACCLVRY"/>
<organism evidence="12 13">
    <name type="scientific">Leptomonas pyrrhocoris</name>
    <name type="common">Firebug parasite</name>
    <dbReference type="NCBI Taxonomy" id="157538"/>
    <lineage>
        <taxon>Eukaryota</taxon>
        <taxon>Discoba</taxon>
        <taxon>Euglenozoa</taxon>
        <taxon>Kinetoplastea</taxon>
        <taxon>Metakinetoplastina</taxon>
        <taxon>Trypanosomatida</taxon>
        <taxon>Trypanosomatidae</taxon>
        <taxon>Leishmaniinae</taxon>
        <taxon>Leptomonas</taxon>
    </lineage>
</organism>
<dbReference type="OrthoDB" id="7462577at2759"/>
<reference evidence="12 13" key="1">
    <citation type="submission" date="2015-07" db="EMBL/GenBank/DDBJ databases">
        <title>High-quality genome of monoxenous trypanosomatid Leptomonas pyrrhocoris.</title>
        <authorList>
            <person name="Flegontov P."/>
            <person name="Butenko A."/>
            <person name="Firsov S."/>
            <person name="Vlcek C."/>
            <person name="Logacheva M.D."/>
            <person name="Field M."/>
            <person name="Filatov D."/>
            <person name="Flegontova O."/>
            <person name="Gerasimov E."/>
            <person name="Jackson A.P."/>
            <person name="Kelly S."/>
            <person name="Opperdoes F."/>
            <person name="O'Reilly A."/>
            <person name="Votypka J."/>
            <person name="Yurchenko V."/>
            <person name="Lukes J."/>
        </authorList>
    </citation>
    <scope>NUCLEOTIDE SEQUENCE [LARGE SCALE GENOMIC DNA]</scope>
    <source>
        <strain evidence="12">H10</strain>
    </source>
</reference>
<dbReference type="GeneID" id="26908144"/>
<dbReference type="InterPro" id="IPR001352">
    <property type="entry name" value="RNase_HII/HIII"/>
</dbReference>
<dbReference type="GO" id="GO:0006298">
    <property type="term" value="P:mismatch repair"/>
    <property type="evidence" value="ECO:0007669"/>
    <property type="project" value="TreeGrafter"/>
</dbReference>
<evidence type="ECO:0000256" key="3">
    <source>
        <dbReference type="ARBA" id="ARBA00004496"/>
    </source>
</evidence>
<dbReference type="GO" id="GO:0004523">
    <property type="term" value="F:RNA-DNA hybrid ribonuclease activity"/>
    <property type="evidence" value="ECO:0007669"/>
    <property type="project" value="UniProtKB-EC"/>
</dbReference>
<accession>A0A0M9FUW4</accession>
<evidence type="ECO:0000256" key="4">
    <source>
        <dbReference type="ARBA" id="ARBA00022490"/>
    </source>
</evidence>
<dbReference type="GO" id="GO:0032299">
    <property type="term" value="C:ribonuclease H2 complex"/>
    <property type="evidence" value="ECO:0007669"/>
    <property type="project" value="TreeGrafter"/>
</dbReference>
<dbReference type="InterPro" id="IPR012337">
    <property type="entry name" value="RNaseH-like_sf"/>
</dbReference>
<proteinExistence type="inferred from homology"/>
<comment type="caution">
    <text evidence="12">The sequence shown here is derived from an EMBL/GenBank/DDBJ whole genome shotgun (WGS) entry which is preliminary data.</text>
</comment>
<dbReference type="PANTHER" id="PTHR10954">
    <property type="entry name" value="RIBONUCLEASE H2 SUBUNIT A"/>
    <property type="match status" value="1"/>
</dbReference>
<dbReference type="EC" id="3.1.26.4" evidence="10"/>
<evidence type="ECO:0000256" key="1">
    <source>
        <dbReference type="ARBA" id="ARBA00000077"/>
    </source>
</evidence>
<keyword evidence="8 10" id="KW-0378">Hydrolase</keyword>
<comment type="caution">
    <text evidence="9">Lacks conserved residue(s) required for the propagation of feature annotation.</text>
</comment>
<evidence type="ECO:0000256" key="2">
    <source>
        <dbReference type="ARBA" id="ARBA00004065"/>
    </source>
</evidence>
<dbReference type="SUPFAM" id="SSF53098">
    <property type="entry name" value="Ribonuclease H-like"/>
    <property type="match status" value="1"/>
</dbReference>
<evidence type="ECO:0000256" key="7">
    <source>
        <dbReference type="ARBA" id="ARBA00022759"/>
    </source>
</evidence>
<name>A0A0M9FUW4_LEPPY</name>
<dbReference type="Gene3D" id="3.30.420.10">
    <property type="entry name" value="Ribonuclease H-like superfamily/Ribonuclease H"/>
    <property type="match status" value="1"/>
</dbReference>
<evidence type="ECO:0000256" key="9">
    <source>
        <dbReference type="PROSITE-ProRule" id="PRU01319"/>
    </source>
</evidence>
<dbReference type="EMBL" id="LGTL01000020">
    <property type="protein sequence ID" value="KPA76575.1"/>
    <property type="molecule type" value="Genomic_DNA"/>
</dbReference>
<dbReference type="GO" id="GO:0046872">
    <property type="term" value="F:metal ion binding"/>
    <property type="evidence" value="ECO:0007669"/>
    <property type="project" value="UniProtKB-KW"/>
</dbReference>
<comment type="similarity">
    <text evidence="10">Belongs to the RNase HII family.</text>
</comment>
<evidence type="ECO:0000256" key="8">
    <source>
        <dbReference type="ARBA" id="ARBA00022801"/>
    </source>
</evidence>
<dbReference type="Proteomes" id="UP000037923">
    <property type="component" value="Unassembled WGS sequence"/>
</dbReference>
<evidence type="ECO:0000259" key="11">
    <source>
        <dbReference type="PROSITE" id="PS51975"/>
    </source>
</evidence>
<evidence type="ECO:0000313" key="13">
    <source>
        <dbReference type="Proteomes" id="UP000037923"/>
    </source>
</evidence>
<dbReference type="InterPro" id="IPR036397">
    <property type="entry name" value="RNaseH_sf"/>
</dbReference>
<protein>
    <recommendedName>
        <fullName evidence="10">Ribonuclease</fullName>
        <ecNumber evidence="10">3.1.26.4</ecNumber>
    </recommendedName>
</protein>
<keyword evidence="5 10" id="KW-0540">Nuclease</keyword>
<comment type="catalytic activity">
    <reaction evidence="1 10">
        <text>Endonucleolytic cleavage to 5'-phosphomonoester.</text>
        <dbReference type="EC" id="3.1.26.4"/>
    </reaction>
</comment>
<evidence type="ECO:0000256" key="10">
    <source>
        <dbReference type="RuleBase" id="RU003515"/>
    </source>
</evidence>
<dbReference type="AlphaFoldDB" id="A0A0M9FUW4"/>
<comment type="function">
    <text evidence="2 10">Endonuclease that specifically degrades the RNA of RNA-DNA hybrids.</text>
</comment>
<dbReference type="VEuPathDB" id="TriTrypDB:LpyrH10_20_1820"/>
<dbReference type="InterPro" id="IPR024567">
    <property type="entry name" value="RNase_HII/HIII_dom"/>
</dbReference>
<dbReference type="RefSeq" id="XP_015655014.1">
    <property type="nucleotide sequence ID" value="XM_015806650.1"/>
</dbReference>
<dbReference type="GO" id="GO:0005737">
    <property type="term" value="C:cytoplasm"/>
    <property type="evidence" value="ECO:0007669"/>
    <property type="project" value="UniProtKB-SubCell"/>
</dbReference>
<dbReference type="Pfam" id="PF01351">
    <property type="entry name" value="RNase_HII"/>
    <property type="match status" value="1"/>
</dbReference>
<evidence type="ECO:0000256" key="6">
    <source>
        <dbReference type="ARBA" id="ARBA00022723"/>
    </source>
</evidence>
<feature type="domain" description="RNase H type-2" evidence="11">
    <location>
        <begin position="1"/>
        <end position="250"/>
    </location>
</feature>
<dbReference type="PANTHER" id="PTHR10954:SF23">
    <property type="entry name" value="RIBONUCLEASE"/>
    <property type="match status" value="1"/>
</dbReference>
<dbReference type="GO" id="GO:0003723">
    <property type="term" value="F:RNA binding"/>
    <property type="evidence" value="ECO:0007669"/>
    <property type="project" value="UniProtKB-UniRule"/>
</dbReference>
<comment type="subcellular location">
    <subcellularLocation>
        <location evidence="3">Cytoplasm</location>
    </subcellularLocation>
</comment>
<keyword evidence="4" id="KW-0963">Cytoplasm</keyword>
<keyword evidence="6" id="KW-0479">Metal-binding</keyword>
<gene>
    <name evidence="12" type="ORF">ABB37_07859</name>
</gene>
<evidence type="ECO:0000256" key="5">
    <source>
        <dbReference type="ARBA" id="ARBA00022722"/>
    </source>
</evidence>
<dbReference type="PROSITE" id="PS51975">
    <property type="entry name" value="RNASE_H_2"/>
    <property type="match status" value="1"/>
</dbReference>